<evidence type="ECO:0000256" key="1">
    <source>
        <dbReference type="SAM" id="MobiDB-lite"/>
    </source>
</evidence>
<keyword evidence="3" id="KW-1185">Reference proteome</keyword>
<dbReference type="EMBL" id="CAMKVN010001507">
    <property type="protein sequence ID" value="CAI2176456.1"/>
    <property type="molecule type" value="Genomic_DNA"/>
</dbReference>
<gene>
    <name evidence="2" type="ORF">FWILDA_LOCUS7590</name>
</gene>
<feature type="compositionally biased region" description="Polar residues" evidence="1">
    <location>
        <begin position="25"/>
        <end position="35"/>
    </location>
</feature>
<protein>
    <submittedName>
        <fullName evidence="2">4195_t:CDS:1</fullName>
    </submittedName>
</protein>
<dbReference type="Proteomes" id="UP001153678">
    <property type="component" value="Unassembled WGS sequence"/>
</dbReference>
<evidence type="ECO:0000313" key="2">
    <source>
        <dbReference type="EMBL" id="CAI2176456.1"/>
    </source>
</evidence>
<sequence>MTNNRKGKILETPQPQPKKILPRPSINNSRPNGENFLNTSIHATNDWADESEYLHPNSKGYAKPINDINDHEQPDRMDLLMTKLDAVSTQLGRLHEDLQFTNERVSTMESLLKIYSTSPKQAAIINAQPTGENMEEDEYIVRPGQLHDSRRIPVVMLEKPKDFYNVEEESPPQQSQS</sequence>
<organism evidence="2 3">
    <name type="scientific">Funneliformis geosporum</name>
    <dbReference type="NCBI Taxonomy" id="1117311"/>
    <lineage>
        <taxon>Eukaryota</taxon>
        <taxon>Fungi</taxon>
        <taxon>Fungi incertae sedis</taxon>
        <taxon>Mucoromycota</taxon>
        <taxon>Glomeromycotina</taxon>
        <taxon>Glomeromycetes</taxon>
        <taxon>Glomerales</taxon>
        <taxon>Glomeraceae</taxon>
        <taxon>Funneliformis</taxon>
    </lineage>
</organism>
<proteinExistence type="predicted"/>
<accession>A0A9W4SP60</accession>
<name>A0A9W4SP60_9GLOM</name>
<dbReference type="AlphaFoldDB" id="A0A9W4SP60"/>
<evidence type="ECO:0000313" key="3">
    <source>
        <dbReference type="Proteomes" id="UP001153678"/>
    </source>
</evidence>
<reference evidence="2" key="1">
    <citation type="submission" date="2022-08" db="EMBL/GenBank/DDBJ databases">
        <authorList>
            <person name="Kallberg Y."/>
            <person name="Tangrot J."/>
            <person name="Rosling A."/>
        </authorList>
    </citation>
    <scope>NUCLEOTIDE SEQUENCE</scope>
    <source>
        <strain evidence="2">Wild A</strain>
    </source>
</reference>
<feature type="region of interest" description="Disordered" evidence="1">
    <location>
        <begin position="1"/>
        <end position="35"/>
    </location>
</feature>
<comment type="caution">
    <text evidence="2">The sequence shown here is derived from an EMBL/GenBank/DDBJ whole genome shotgun (WGS) entry which is preliminary data.</text>
</comment>